<dbReference type="GO" id="GO:0046872">
    <property type="term" value="F:metal ion binding"/>
    <property type="evidence" value="ECO:0007669"/>
    <property type="project" value="UniProtKB-KW"/>
</dbReference>
<evidence type="ECO:0000256" key="2">
    <source>
        <dbReference type="ARBA" id="ARBA00001966"/>
    </source>
</evidence>
<evidence type="ECO:0000256" key="8">
    <source>
        <dbReference type="ARBA" id="ARBA00022430"/>
    </source>
</evidence>
<evidence type="ECO:0000256" key="4">
    <source>
        <dbReference type="ARBA" id="ARBA00004729"/>
    </source>
</evidence>
<dbReference type="InterPro" id="IPR018136">
    <property type="entry name" value="Aconitase_4Fe-4S_BS"/>
</dbReference>
<feature type="domain" description="Aconitase A/isopropylmalate dehydratase small subunit swivel" evidence="19">
    <location>
        <begin position="554"/>
        <end position="686"/>
    </location>
</feature>
<evidence type="ECO:0000256" key="3">
    <source>
        <dbReference type="ARBA" id="ARBA00002695"/>
    </source>
</evidence>
<protein>
    <recommendedName>
        <fullName evidence="7">3-isopropylmalate dehydratase</fullName>
        <ecNumber evidence="6">4.2.1.33</ecNumber>
    </recommendedName>
    <alternativeName>
        <fullName evidence="16">Alpha-IPM isomerase</fullName>
    </alternativeName>
    <alternativeName>
        <fullName evidence="17">Isopropylmalate isomerase</fullName>
    </alternativeName>
</protein>
<evidence type="ECO:0000256" key="13">
    <source>
        <dbReference type="ARBA" id="ARBA00023014"/>
    </source>
</evidence>
<comment type="pathway">
    <text evidence="4">Amino-acid biosynthesis; L-leucine biosynthesis; L-leucine from 3-methyl-2-oxobutanoate: step 2/4.</text>
</comment>
<comment type="similarity">
    <text evidence="5">Belongs to the aconitase/IPM isomerase family.</text>
</comment>
<evidence type="ECO:0000313" key="20">
    <source>
        <dbReference type="EMBL" id="CAE0566038.1"/>
    </source>
</evidence>
<evidence type="ECO:0000256" key="6">
    <source>
        <dbReference type="ARBA" id="ARBA00011998"/>
    </source>
</evidence>
<feature type="domain" description="Aconitase/3-isopropylmalate dehydratase large subunit alpha/beta/alpha" evidence="18">
    <location>
        <begin position="31"/>
        <end position="491"/>
    </location>
</feature>
<dbReference type="Gene3D" id="3.20.19.10">
    <property type="entry name" value="Aconitase, domain 4"/>
    <property type="match status" value="1"/>
</dbReference>
<dbReference type="Pfam" id="PF00694">
    <property type="entry name" value="Aconitase_C"/>
    <property type="match status" value="1"/>
</dbReference>
<dbReference type="GO" id="GO:0051539">
    <property type="term" value="F:4 iron, 4 sulfur cluster binding"/>
    <property type="evidence" value="ECO:0007669"/>
    <property type="project" value="UniProtKB-KW"/>
</dbReference>
<dbReference type="InterPro" id="IPR004430">
    <property type="entry name" value="3-IsopropMal_deHydase_lsu"/>
</dbReference>
<dbReference type="PANTHER" id="PTHR43822:SF9">
    <property type="entry name" value="3-ISOPROPYLMALATE DEHYDRATASE"/>
    <property type="match status" value="1"/>
</dbReference>
<sequence>MHAAIRMARSAPRVVPARRALSSIPPRTMYDKIWEQHVVAAGEDGNALIYIDRHLVHEVTSPQAFEGLAAAGRPVRRPDCTLVTVDHNIPTSSRKKFKDVASFIEEEQSRTQVLALEKNVEVFNLAYFGMGDKRQGIVHIIGPEQGFTVPGATCVCGDSHTATHGAFGALAFGIGTSEVEHVLATSTLQQKKMKNFLIRVDGQLQPGVNAKDVVLHICGTIGTAGGTGYTIEFAGEAIRSISMEGRMSICNMAIEAGARAGLIAPDEITFEYLKGRPMVPAPDSPEWAKAIEHWKSLASDPGAEYDRTVIIDAASIAPTVTWGTSPEQTAPITGRVPSLEGVEDPVKKAQMERALGYMGLLGSQGKPLTSIPIDKVFIGSCTNGRIEDIRAVAAVAKGRKVAPNVTAMVVPGSGVVREQAIEEGLDVILEEAGFDFRQPGCSMCLAMNADKLGSGERCASTSNRNFEGRQGAGGRTHLMSPMMAAAAAVSGTLADVRAMELPPEALATLMIDPAKSPLQRKMWSDACDSAGPIIREPQSSGTASASGGGGAAGMPKFINLKGVAAALPISNVDTDMIIPKEYLKTIKRTGLGFAAFAELRYHNPVEVAKMGAEIAKEIDDFVLNKPQYRDSAILVAGQNFGCGSSREHAPWSISGFGIRCIIAPSFADIFYNNCFKNGMLPVVLPAPQVSELMADADAGHHLEVDLPSQRVIRHDGSSFVFEVDAFRKHCLLNGLDDIGLTLQKMDAIRNFEAQRSANFPWLDGATTRVPKLFPVTGMPRIELATPTPEDWKAEGQRLRAAAAV</sequence>
<dbReference type="InterPro" id="IPR001030">
    <property type="entry name" value="Acoase/IPM_deHydtase_lsu_aba"/>
</dbReference>
<dbReference type="Pfam" id="PF00330">
    <property type="entry name" value="Aconitase"/>
    <property type="match status" value="1"/>
</dbReference>
<dbReference type="NCBIfam" id="NF002458">
    <property type="entry name" value="PRK01641.1"/>
    <property type="match status" value="1"/>
</dbReference>
<dbReference type="SUPFAM" id="SSF52016">
    <property type="entry name" value="LeuD/IlvD-like"/>
    <property type="match status" value="1"/>
</dbReference>
<evidence type="ECO:0000256" key="1">
    <source>
        <dbReference type="ARBA" id="ARBA00000491"/>
    </source>
</evidence>
<comment type="function">
    <text evidence="3">Catalyzes the isomerization between 2-isopropylmalate and 3-isopropylmalate, via the formation of 2-isopropylmaleate.</text>
</comment>
<evidence type="ECO:0000256" key="7">
    <source>
        <dbReference type="ARBA" id="ARBA00014371"/>
    </source>
</evidence>
<keyword evidence="12" id="KW-0408">Iron</keyword>
<gene>
    <name evidence="20" type="ORF">SACU0126_LOCUS18787</name>
</gene>
<keyword evidence="9" id="KW-0004">4Fe-4S</keyword>
<evidence type="ECO:0000259" key="19">
    <source>
        <dbReference type="Pfam" id="PF00694"/>
    </source>
</evidence>
<dbReference type="EC" id="4.2.1.33" evidence="6"/>
<dbReference type="InterPro" id="IPR015931">
    <property type="entry name" value="Acnase/IPM_dHydase_lsu_aba_1/3"/>
</dbReference>
<dbReference type="Gene3D" id="3.30.499.10">
    <property type="entry name" value="Aconitase, domain 3"/>
    <property type="match status" value="2"/>
</dbReference>
<dbReference type="GO" id="GO:0009316">
    <property type="term" value="C:3-isopropylmalate dehydratase complex"/>
    <property type="evidence" value="ECO:0007669"/>
    <property type="project" value="InterPro"/>
</dbReference>
<dbReference type="GO" id="GO:0009098">
    <property type="term" value="P:L-leucine biosynthetic process"/>
    <property type="evidence" value="ECO:0007669"/>
    <property type="project" value="UniProtKB-UniPathway"/>
</dbReference>
<dbReference type="PANTHER" id="PTHR43822">
    <property type="entry name" value="HOMOACONITASE, MITOCHONDRIAL-RELATED"/>
    <property type="match status" value="1"/>
</dbReference>
<dbReference type="HAMAP" id="MF_01031">
    <property type="entry name" value="LeuD_type1"/>
    <property type="match status" value="1"/>
</dbReference>
<dbReference type="NCBIfam" id="TIGR00170">
    <property type="entry name" value="leuC"/>
    <property type="match status" value="1"/>
</dbReference>
<comment type="catalytic activity">
    <reaction evidence="1">
        <text>(2R,3S)-3-isopropylmalate = (2S)-2-isopropylmalate</text>
        <dbReference type="Rhea" id="RHEA:32287"/>
        <dbReference type="ChEBI" id="CHEBI:1178"/>
        <dbReference type="ChEBI" id="CHEBI:35121"/>
        <dbReference type="EC" id="4.2.1.33"/>
    </reaction>
</comment>
<dbReference type="AlphaFoldDB" id="A0A7S3WND9"/>
<keyword evidence="13" id="KW-0411">Iron-sulfur</keyword>
<evidence type="ECO:0000256" key="5">
    <source>
        <dbReference type="ARBA" id="ARBA00007185"/>
    </source>
</evidence>
<evidence type="ECO:0000256" key="10">
    <source>
        <dbReference type="ARBA" id="ARBA00022605"/>
    </source>
</evidence>
<dbReference type="InterPro" id="IPR036008">
    <property type="entry name" value="Aconitase_4Fe-4S_dom"/>
</dbReference>
<reference evidence="20" key="1">
    <citation type="submission" date="2021-01" db="EMBL/GenBank/DDBJ databases">
        <authorList>
            <person name="Corre E."/>
            <person name="Pelletier E."/>
            <person name="Niang G."/>
            <person name="Scheremetjew M."/>
            <person name="Finn R."/>
            <person name="Kale V."/>
            <person name="Holt S."/>
            <person name="Cochrane G."/>
            <person name="Meng A."/>
            <person name="Brown T."/>
            <person name="Cohen L."/>
        </authorList>
    </citation>
    <scope>NUCLEOTIDE SEQUENCE</scope>
    <source>
        <strain evidence="20">SPMC142</strain>
    </source>
</reference>
<evidence type="ECO:0000259" key="18">
    <source>
        <dbReference type="Pfam" id="PF00330"/>
    </source>
</evidence>
<dbReference type="NCBIfam" id="NF004016">
    <property type="entry name" value="PRK05478.1"/>
    <property type="match status" value="1"/>
</dbReference>
<dbReference type="PRINTS" id="PR00415">
    <property type="entry name" value="ACONITASE"/>
</dbReference>
<evidence type="ECO:0000256" key="16">
    <source>
        <dbReference type="ARBA" id="ARBA00031631"/>
    </source>
</evidence>
<dbReference type="NCBIfam" id="TIGR00171">
    <property type="entry name" value="leuD"/>
    <property type="match status" value="1"/>
</dbReference>
<evidence type="ECO:0000256" key="9">
    <source>
        <dbReference type="ARBA" id="ARBA00022485"/>
    </source>
</evidence>
<dbReference type="FunFam" id="3.20.19.10:FF:000003">
    <property type="entry name" value="3-isopropylmalate dehydratase small subunit"/>
    <property type="match status" value="1"/>
</dbReference>
<organism evidence="20">
    <name type="scientific">Strombidinopsis acuminata</name>
    <dbReference type="NCBI Taxonomy" id="141414"/>
    <lineage>
        <taxon>Eukaryota</taxon>
        <taxon>Sar</taxon>
        <taxon>Alveolata</taxon>
        <taxon>Ciliophora</taxon>
        <taxon>Intramacronucleata</taxon>
        <taxon>Spirotrichea</taxon>
        <taxon>Choreotrichia</taxon>
        <taxon>Choreotrichida</taxon>
        <taxon>Strombidinopsidae</taxon>
        <taxon>Strombidinopsis</taxon>
    </lineage>
</organism>
<evidence type="ECO:0000256" key="17">
    <source>
        <dbReference type="ARBA" id="ARBA00033368"/>
    </source>
</evidence>
<keyword evidence="10" id="KW-0028">Amino-acid biosynthesis</keyword>
<dbReference type="InterPro" id="IPR033940">
    <property type="entry name" value="IPMI_Swivel"/>
</dbReference>
<evidence type="ECO:0000256" key="12">
    <source>
        <dbReference type="ARBA" id="ARBA00023004"/>
    </source>
</evidence>
<dbReference type="CDD" id="cd01583">
    <property type="entry name" value="IPMI"/>
    <property type="match status" value="1"/>
</dbReference>
<dbReference type="FunFam" id="3.30.499.10:FF:000007">
    <property type="entry name" value="3-isopropylmalate dehydratase large subunit"/>
    <property type="match status" value="1"/>
</dbReference>
<keyword evidence="11" id="KW-0479">Metal-binding</keyword>
<comment type="cofactor">
    <cofactor evidence="2">
        <name>[4Fe-4S] cluster</name>
        <dbReference type="ChEBI" id="CHEBI:49883"/>
    </cofactor>
</comment>
<name>A0A7S3WND9_9SPIT</name>
<dbReference type="CDD" id="cd01577">
    <property type="entry name" value="IPMI_Swivel"/>
    <property type="match status" value="1"/>
</dbReference>
<dbReference type="EMBL" id="HBIQ01059182">
    <property type="protein sequence ID" value="CAE0566038.1"/>
    <property type="molecule type" value="Transcribed_RNA"/>
</dbReference>
<dbReference type="NCBIfam" id="NF009116">
    <property type="entry name" value="PRK12466.1"/>
    <property type="match status" value="1"/>
</dbReference>
<evidence type="ECO:0000256" key="15">
    <source>
        <dbReference type="ARBA" id="ARBA00023304"/>
    </source>
</evidence>
<dbReference type="HAMAP" id="MF_01026">
    <property type="entry name" value="LeuC_type1"/>
    <property type="match status" value="1"/>
</dbReference>
<keyword evidence="8" id="KW-0432">Leucine biosynthesis</keyword>
<dbReference type="InterPro" id="IPR050067">
    <property type="entry name" value="IPM_dehydratase_rel_enz"/>
</dbReference>
<evidence type="ECO:0000256" key="11">
    <source>
        <dbReference type="ARBA" id="ARBA00022723"/>
    </source>
</evidence>
<dbReference type="InterPro" id="IPR033941">
    <property type="entry name" value="IPMI_cat"/>
</dbReference>
<accession>A0A7S3WND9</accession>
<dbReference type="InterPro" id="IPR004431">
    <property type="entry name" value="3-IsopropMal_deHydase_ssu"/>
</dbReference>
<keyword evidence="15" id="KW-0100">Branched-chain amino acid biosynthesis</keyword>
<dbReference type="PROSITE" id="PS00450">
    <property type="entry name" value="ACONITASE_1"/>
    <property type="match status" value="1"/>
</dbReference>
<dbReference type="SUPFAM" id="SSF53732">
    <property type="entry name" value="Aconitase iron-sulfur domain"/>
    <property type="match status" value="1"/>
</dbReference>
<dbReference type="InterPro" id="IPR015928">
    <property type="entry name" value="Aconitase/3IPM_dehydase_swvl"/>
</dbReference>
<dbReference type="GO" id="GO:0003861">
    <property type="term" value="F:3-isopropylmalate dehydratase activity"/>
    <property type="evidence" value="ECO:0007669"/>
    <property type="project" value="UniProtKB-EC"/>
</dbReference>
<dbReference type="InterPro" id="IPR000573">
    <property type="entry name" value="AconitaseA/IPMdHydase_ssu_swvl"/>
</dbReference>
<evidence type="ECO:0000256" key="14">
    <source>
        <dbReference type="ARBA" id="ARBA00023239"/>
    </source>
</evidence>
<keyword evidence="14" id="KW-0456">Lyase</keyword>
<dbReference type="UniPathway" id="UPA00048">
    <property type="reaction ID" value="UER00071"/>
</dbReference>
<proteinExistence type="inferred from homology"/>